<keyword evidence="1" id="KW-0472">Membrane</keyword>
<protein>
    <submittedName>
        <fullName evidence="2">Uncharacterized protein</fullName>
    </submittedName>
</protein>
<evidence type="ECO:0000256" key="1">
    <source>
        <dbReference type="SAM" id="Phobius"/>
    </source>
</evidence>
<gene>
    <name evidence="2" type="ORF">HHX48_16605</name>
</gene>
<feature type="transmembrane region" description="Helical" evidence="1">
    <location>
        <begin position="83"/>
        <end position="114"/>
    </location>
</feature>
<name>A0ABR8LT97_9ALTE</name>
<keyword evidence="1" id="KW-0812">Transmembrane</keyword>
<feature type="transmembrane region" description="Helical" evidence="1">
    <location>
        <begin position="20"/>
        <end position="39"/>
    </location>
</feature>
<reference evidence="2 3" key="1">
    <citation type="submission" date="2020-04" db="EMBL/GenBank/DDBJ databases">
        <title>Salinimonas sp. HHU 13199.</title>
        <authorList>
            <person name="Cui X."/>
            <person name="Zhang D."/>
        </authorList>
    </citation>
    <scope>NUCLEOTIDE SEQUENCE [LARGE SCALE GENOMIC DNA]</scope>
    <source>
        <strain evidence="2 3">HHU 13199</strain>
    </source>
</reference>
<evidence type="ECO:0000313" key="2">
    <source>
        <dbReference type="EMBL" id="MBD3587359.1"/>
    </source>
</evidence>
<organism evidence="2 3">
    <name type="scientific">Salinimonas profundi</name>
    <dbReference type="NCBI Taxonomy" id="2729140"/>
    <lineage>
        <taxon>Bacteria</taxon>
        <taxon>Pseudomonadati</taxon>
        <taxon>Pseudomonadota</taxon>
        <taxon>Gammaproteobacteria</taxon>
        <taxon>Alteromonadales</taxon>
        <taxon>Alteromonadaceae</taxon>
        <taxon>Alteromonas/Salinimonas group</taxon>
        <taxon>Salinimonas</taxon>
    </lineage>
</organism>
<proteinExistence type="predicted"/>
<comment type="caution">
    <text evidence="2">The sequence shown here is derived from an EMBL/GenBank/DDBJ whole genome shotgun (WGS) entry which is preliminary data.</text>
</comment>
<keyword evidence="3" id="KW-1185">Reference proteome</keyword>
<dbReference type="EMBL" id="JABBXD010000013">
    <property type="protein sequence ID" value="MBD3587359.1"/>
    <property type="molecule type" value="Genomic_DNA"/>
</dbReference>
<accession>A0ABR8LT97</accession>
<feature type="transmembrane region" description="Helical" evidence="1">
    <location>
        <begin position="45"/>
        <end position="62"/>
    </location>
</feature>
<keyword evidence="1" id="KW-1133">Transmembrane helix</keyword>
<evidence type="ECO:0000313" key="3">
    <source>
        <dbReference type="Proteomes" id="UP000624419"/>
    </source>
</evidence>
<dbReference type="RefSeq" id="WP_191026451.1">
    <property type="nucleotide sequence ID" value="NZ_JABBXD010000013.1"/>
</dbReference>
<sequence>MEIEQQQEALENTNKMSAPYLVYTFGLGLSLIACLVYAGVQELPFILAIALGGVAKVFFRVTKRAWLSALNAEKNTSKHSSHLAAGIIETIPTFKIFALLYVVMVAVSAIWYGIGRFFGWMF</sequence>
<dbReference type="Proteomes" id="UP000624419">
    <property type="component" value="Unassembled WGS sequence"/>
</dbReference>